<name>A0A448YSG8_BRENA</name>
<feature type="region of interest" description="Disordered" evidence="1">
    <location>
        <begin position="474"/>
        <end position="514"/>
    </location>
</feature>
<dbReference type="PROSITE" id="PS50238">
    <property type="entry name" value="RHOGAP"/>
    <property type="match status" value="1"/>
</dbReference>
<reference evidence="3 4" key="1">
    <citation type="submission" date="2018-12" db="EMBL/GenBank/DDBJ databases">
        <authorList>
            <person name="Tiukova I."/>
            <person name="Dainat J."/>
        </authorList>
    </citation>
    <scope>NUCLEOTIDE SEQUENCE [LARGE SCALE GENOMIC DNA]</scope>
</reference>
<evidence type="ECO:0000256" key="1">
    <source>
        <dbReference type="SAM" id="MobiDB-lite"/>
    </source>
</evidence>
<protein>
    <submittedName>
        <fullName evidence="3">DEKNAAC104944</fullName>
    </submittedName>
</protein>
<dbReference type="OrthoDB" id="3196451at2759"/>
<feature type="compositionally biased region" description="Basic and acidic residues" evidence="1">
    <location>
        <begin position="590"/>
        <end position="613"/>
    </location>
</feature>
<dbReference type="EMBL" id="CAACVR010000056">
    <property type="protein sequence ID" value="VEU23837.1"/>
    <property type="molecule type" value="Genomic_DNA"/>
</dbReference>
<dbReference type="Pfam" id="PF00620">
    <property type="entry name" value="RhoGAP"/>
    <property type="match status" value="2"/>
</dbReference>
<dbReference type="PANTHER" id="PTHR45808">
    <property type="entry name" value="RHO GTPASE-ACTIVATING PROTEIN 68F"/>
    <property type="match status" value="1"/>
</dbReference>
<gene>
    <name evidence="3" type="ORF">BRENAR_LOCUS4566</name>
</gene>
<feature type="region of interest" description="Disordered" evidence="1">
    <location>
        <begin position="421"/>
        <end position="442"/>
    </location>
</feature>
<feature type="compositionally biased region" description="Low complexity" evidence="1">
    <location>
        <begin position="279"/>
        <end position="289"/>
    </location>
</feature>
<dbReference type="InterPro" id="IPR008936">
    <property type="entry name" value="Rho_GTPase_activation_prot"/>
</dbReference>
<feature type="compositionally biased region" description="Basic and acidic residues" evidence="1">
    <location>
        <begin position="291"/>
        <end position="301"/>
    </location>
</feature>
<dbReference type="CDD" id="cd00159">
    <property type="entry name" value="RhoGAP"/>
    <property type="match status" value="1"/>
</dbReference>
<dbReference type="GO" id="GO:0007264">
    <property type="term" value="P:small GTPase-mediated signal transduction"/>
    <property type="evidence" value="ECO:0007669"/>
    <property type="project" value="TreeGrafter"/>
</dbReference>
<dbReference type="SMART" id="SM00324">
    <property type="entry name" value="RhoGAP"/>
    <property type="match status" value="1"/>
</dbReference>
<proteinExistence type="predicted"/>
<feature type="region of interest" description="Disordered" evidence="1">
    <location>
        <begin position="270"/>
        <end position="301"/>
    </location>
</feature>
<dbReference type="PANTHER" id="PTHR45808:SF2">
    <property type="entry name" value="RHO GTPASE-ACTIVATING PROTEIN 68F"/>
    <property type="match status" value="1"/>
</dbReference>
<keyword evidence="4" id="KW-1185">Reference proteome</keyword>
<evidence type="ECO:0000313" key="4">
    <source>
        <dbReference type="Proteomes" id="UP000290900"/>
    </source>
</evidence>
<dbReference type="AlphaFoldDB" id="A0A448YSG8"/>
<evidence type="ECO:0000259" key="2">
    <source>
        <dbReference type="PROSITE" id="PS50238"/>
    </source>
</evidence>
<dbReference type="InParanoid" id="A0A448YSG8"/>
<feature type="region of interest" description="Disordered" evidence="1">
    <location>
        <begin position="582"/>
        <end position="613"/>
    </location>
</feature>
<sequence>MARAVVSQPGVTTLDPQFPVTAPSKPRRLVFRPLTFDKKKSSASAQRISISGPLHVETTNEYILTTNSAVSANSARSFSNPTPTSSRPRRTTSLVIPPTFAQYSNTLPASVFNKLSNELRKSNSLVDVDQGLQLIVPTIALKCVEFLESRDPVEGIFRINGSIRKMRHIEAAIEKEGIANFNFDTFKLNDGDAPNCYDVAMVLKRWLANLENGLITPQTNAKLKRDRQSLQNSFDEAEENDHLDGDGDVTMADISTTTVVVHAESRTLDPAASENMQMSSSPISSTISTLEDTKNDLKSPKDPKDLLTRRLIELPIENLHLFLYLLGFLNRLTDDSIVKTTKMAASNLAKIFQLSFFKSDDLTRWNPIFTGTGNQSSESLLEGYKVNEELLCGWIDSYQQICANLKDTILDRKEDLEELLSRPVEADKVPPPAPSTAPASTISFDKASKRRSMFGYRSFSNMFSSSSFSLASSRNSSFNGVDEDEPVSADSRGIAKGHPNDLKVGQHKQSRSVSDPVALLTREPLEDHNITTLENTQNIQTVEHPPAKPKGVIKAPRRRPQSMFLERRFSSLFTAIHTDKENADANANENENHNENELVINRHSDSTTTADKKSMRKLFGWFQK</sequence>
<dbReference type="GO" id="GO:0005096">
    <property type="term" value="F:GTPase activator activity"/>
    <property type="evidence" value="ECO:0007669"/>
    <property type="project" value="TreeGrafter"/>
</dbReference>
<feature type="region of interest" description="Disordered" evidence="1">
    <location>
        <begin position="1"/>
        <end position="20"/>
    </location>
</feature>
<accession>A0A448YSG8</accession>
<dbReference type="SUPFAM" id="SSF48350">
    <property type="entry name" value="GTPase activation domain, GAP"/>
    <property type="match status" value="1"/>
</dbReference>
<dbReference type="GO" id="GO:0005737">
    <property type="term" value="C:cytoplasm"/>
    <property type="evidence" value="ECO:0007669"/>
    <property type="project" value="TreeGrafter"/>
</dbReference>
<feature type="domain" description="Rho-GAP" evidence="2">
    <location>
        <begin position="126"/>
        <end position="402"/>
    </location>
</feature>
<dbReference type="Proteomes" id="UP000290900">
    <property type="component" value="Unassembled WGS sequence"/>
</dbReference>
<dbReference type="GO" id="GO:2001136">
    <property type="term" value="P:negative regulation of endocytic recycling"/>
    <property type="evidence" value="ECO:0007669"/>
    <property type="project" value="TreeGrafter"/>
</dbReference>
<dbReference type="Gene3D" id="1.10.555.10">
    <property type="entry name" value="Rho GTPase activation protein"/>
    <property type="match status" value="1"/>
</dbReference>
<evidence type="ECO:0000313" key="3">
    <source>
        <dbReference type="EMBL" id="VEU23837.1"/>
    </source>
</evidence>
<feature type="region of interest" description="Disordered" evidence="1">
    <location>
        <begin position="225"/>
        <end position="248"/>
    </location>
</feature>
<dbReference type="InterPro" id="IPR000198">
    <property type="entry name" value="RhoGAP_dom"/>
</dbReference>
<organism evidence="3 4">
    <name type="scientific">Brettanomyces naardenensis</name>
    <name type="common">Yeast</name>
    <dbReference type="NCBI Taxonomy" id="13370"/>
    <lineage>
        <taxon>Eukaryota</taxon>
        <taxon>Fungi</taxon>
        <taxon>Dikarya</taxon>
        <taxon>Ascomycota</taxon>
        <taxon>Saccharomycotina</taxon>
        <taxon>Pichiomycetes</taxon>
        <taxon>Pichiales</taxon>
        <taxon>Pichiaceae</taxon>
        <taxon>Brettanomyces</taxon>
    </lineage>
</organism>